<evidence type="ECO:0000256" key="1">
    <source>
        <dbReference type="ARBA" id="ARBA00022737"/>
    </source>
</evidence>
<evidence type="ECO:0000259" key="4">
    <source>
        <dbReference type="PROSITE" id="PS51676"/>
    </source>
</evidence>
<dbReference type="InterPro" id="IPR002713">
    <property type="entry name" value="FF_domain"/>
</dbReference>
<dbReference type="GO" id="GO:0003712">
    <property type="term" value="F:transcription coregulator activity"/>
    <property type="evidence" value="ECO:0007669"/>
    <property type="project" value="TreeGrafter"/>
</dbReference>
<dbReference type="Gene3D" id="2.20.70.10">
    <property type="match status" value="1"/>
</dbReference>
<evidence type="ECO:0000259" key="3">
    <source>
        <dbReference type="PROSITE" id="PS50020"/>
    </source>
</evidence>
<dbReference type="GO" id="GO:0070063">
    <property type="term" value="F:RNA polymerase binding"/>
    <property type="evidence" value="ECO:0007669"/>
    <property type="project" value="InterPro"/>
</dbReference>
<dbReference type="InterPro" id="IPR036020">
    <property type="entry name" value="WW_dom_sf"/>
</dbReference>
<gene>
    <name evidence="5" type="primary">PmlGA01_090012200</name>
    <name evidence="5" type="ORF">PMLGA01_090012200</name>
</gene>
<dbReference type="PROSITE" id="PS51676">
    <property type="entry name" value="FF"/>
    <property type="match status" value="1"/>
</dbReference>
<dbReference type="AlphaFoldDB" id="A0A1C3KCB5"/>
<dbReference type="PROSITE" id="PS50020">
    <property type="entry name" value="WW_DOMAIN_2"/>
    <property type="match status" value="1"/>
</dbReference>
<dbReference type="PANTHER" id="PTHR15377:SF3">
    <property type="entry name" value="WW DOMAIN-CONTAINING PROTEIN"/>
    <property type="match status" value="1"/>
</dbReference>
<dbReference type="CDD" id="cd00201">
    <property type="entry name" value="WW"/>
    <property type="match status" value="1"/>
</dbReference>
<feature type="compositionally biased region" description="Basic and acidic residues" evidence="2">
    <location>
        <begin position="397"/>
        <end position="413"/>
    </location>
</feature>
<feature type="compositionally biased region" description="Polar residues" evidence="2">
    <location>
        <begin position="58"/>
        <end position="70"/>
    </location>
</feature>
<dbReference type="InterPro" id="IPR001202">
    <property type="entry name" value="WW_dom"/>
</dbReference>
<feature type="region of interest" description="Disordered" evidence="2">
    <location>
        <begin position="389"/>
        <end position="423"/>
    </location>
</feature>
<dbReference type="SMART" id="SM00456">
    <property type="entry name" value="WW"/>
    <property type="match status" value="1"/>
</dbReference>
<feature type="compositionally biased region" description="Basic and acidic residues" evidence="2">
    <location>
        <begin position="34"/>
        <end position="57"/>
    </location>
</feature>
<feature type="domain" description="WW" evidence="3">
    <location>
        <begin position="104"/>
        <end position="132"/>
    </location>
</feature>
<organism evidence="5 6">
    <name type="scientific">Plasmodium malariae</name>
    <dbReference type="NCBI Taxonomy" id="5858"/>
    <lineage>
        <taxon>Eukaryota</taxon>
        <taxon>Sar</taxon>
        <taxon>Alveolata</taxon>
        <taxon>Apicomplexa</taxon>
        <taxon>Aconoidasida</taxon>
        <taxon>Haemosporida</taxon>
        <taxon>Plasmodiidae</taxon>
        <taxon>Plasmodium</taxon>
        <taxon>Plasmodium (Plasmodium)</taxon>
    </lineage>
</organism>
<dbReference type="Proteomes" id="UP000219799">
    <property type="component" value="Chromosome 9"/>
</dbReference>
<reference evidence="5 6" key="1">
    <citation type="submission" date="2016-06" db="EMBL/GenBank/DDBJ databases">
        <authorList>
            <consortium name="Pathogen Informatics"/>
        </authorList>
    </citation>
    <scope>NUCLEOTIDE SEQUENCE [LARGE SCALE GENOMIC DNA]</scope>
    <source>
        <strain evidence="5">PmlGA01</strain>
    </source>
</reference>
<dbReference type="SUPFAM" id="SSF81698">
    <property type="entry name" value="FF domain"/>
    <property type="match status" value="1"/>
</dbReference>
<proteinExistence type="predicted"/>
<keyword evidence="1" id="KW-0677">Repeat</keyword>
<dbReference type="Gene3D" id="1.10.10.440">
    <property type="entry name" value="FF domain"/>
    <property type="match status" value="1"/>
</dbReference>
<dbReference type="InterPro" id="IPR036517">
    <property type="entry name" value="FF_domain_sf"/>
</dbReference>
<dbReference type="VEuPathDB" id="PlasmoDB:PmUG01_09020700"/>
<sequence>MQINIAEEELDQTGEGTKREQVKIHIGAAAEEMEQNRDKEKANDKAESKFDKEKEGSNEQNNNGSTCEQLENSKKRKYDNISKEMQEYYVGTPHSWEYVEGSKGWFIIETTKNYKFYFNKKTNEKTWECPEDVEELFVRQKMKKEDINNVDKQYEDAEKNDYNKCVGRDNSFYGNDGSYGYDTKYNDSADPSVNQNRNRKDEDLEFILREYKNLLIEKNINEFCKYENVLAYMLYDRRYLNVPKERRKEFFHILIKEIKEEKKCEIKTLVENFINMLNEMENKFTYPFSEYDAVHILKGKKEYKGNYTKEWANSRNKLLGNFLEKKKKEKQEQMEEEFEQILYDHMQDENPGVWIKIKNNLMKNEKYVILSYDKKNKIFEDVSQTLLAKRKQQNRRSGGDRRSGRADTDDGIHFRKGSQTLEEHKKYTNNEKNIFLSLLHEKLKHPNIDEGLLNDHKINIKKNSDFENDCFIPRELTNDERYKKLKLNASEKYYIYKEFIKNYINLKREMFDKLLGELSINCINNSLEDIIKMTDKNNKSFKSLKRHHLEEVHAKWRNYKIKEAKKIFKDFLKKSNFVKHDSDGREKYADLVNELSTDVSYQRLDCVPEEREEIIKERIKELKVEHEQNKNLAERLNF</sequence>
<feature type="region of interest" description="Disordered" evidence="2">
    <location>
        <begin position="1"/>
        <end position="74"/>
    </location>
</feature>
<dbReference type="Pfam" id="PF01846">
    <property type="entry name" value="FF"/>
    <property type="match status" value="1"/>
</dbReference>
<dbReference type="SUPFAM" id="SSF51045">
    <property type="entry name" value="WW domain"/>
    <property type="match status" value="1"/>
</dbReference>
<dbReference type="PANTHER" id="PTHR15377">
    <property type="entry name" value="TRANSCRIPTION ELONGATION REGULATOR 1"/>
    <property type="match status" value="1"/>
</dbReference>
<feature type="domain" description="FF" evidence="4">
    <location>
        <begin position="561"/>
        <end position="621"/>
    </location>
</feature>
<evidence type="ECO:0000313" key="5">
    <source>
        <dbReference type="EMBL" id="SBT71213.1"/>
    </source>
</evidence>
<name>A0A1C3KCB5_PLAMA</name>
<dbReference type="EMBL" id="LT594497">
    <property type="protein sequence ID" value="SBT71213.1"/>
    <property type="molecule type" value="Genomic_DNA"/>
</dbReference>
<evidence type="ECO:0008006" key="7">
    <source>
        <dbReference type="Google" id="ProtNLM"/>
    </source>
</evidence>
<dbReference type="InterPro" id="IPR045148">
    <property type="entry name" value="TCRG1-like"/>
</dbReference>
<protein>
    <recommendedName>
        <fullName evidence="7">WW domain-containing protein</fullName>
    </recommendedName>
</protein>
<evidence type="ECO:0000256" key="2">
    <source>
        <dbReference type="SAM" id="MobiDB-lite"/>
    </source>
</evidence>
<accession>A0A1C3KCB5</accession>
<feature type="compositionally biased region" description="Acidic residues" evidence="2">
    <location>
        <begin position="1"/>
        <end position="12"/>
    </location>
</feature>
<dbReference type="GO" id="GO:0005634">
    <property type="term" value="C:nucleus"/>
    <property type="evidence" value="ECO:0007669"/>
    <property type="project" value="TreeGrafter"/>
</dbReference>
<evidence type="ECO:0000313" key="6">
    <source>
        <dbReference type="Proteomes" id="UP000219799"/>
    </source>
</evidence>